<dbReference type="Proteomes" id="UP000298663">
    <property type="component" value="Unassembled WGS sequence"/>
</dbReference>
<organism evidence="7 8">
    <name type="scientific">Steinernema carpocapsae</name>
    <name type="common">Entomopathogenic nematode</name>
    <dbReference type="NCBI Taxonomy" id="34508"/>
    <lineage>
        <taxon>Eukaryota</taxon>
        <taxon>Metazoa</taxon>
        <taxon>Ecdysozoa</taxon>
        <taxon>Nematoda</taxon>
        <taxon>Chromadorea</taxon>
        <taxon>Rhabditida</taxon>
        <taxon>Tylenchina</taxon>
        <taxon>Panagrolaimomorpha</taxon>
        <taxon>Strongyloidoidea</taxon>
        <taxon>Steinernematidae</taxon>
        <taxon>Steinernema</taxon>
    </lineage>
</organism>
<feature type="transmembrane region" description="Helical" evidence="6">
    <location>
        <begin position="125"/>
        <end position="141"/>
    </location>
</feature>
<comment type="similarity">
    <text evidence="2 6">Belongs to the DP1 family.</text>
</comment>
<evidence type="ECO:0000256" key="6">
    <source>
        <dbReference type="RuleBase" id="RU362006"/>
    </source>
</evidence>
<evidence type="ECO:0000256" key="5">
    <source>
        <dbReference type="ARBA" id="ARBA00023136"/>
    </source>
</evidence>
<evidence type="ECO:0000256" key="3">
    <source>
        <dbReference type="ARBA" id="ARBA00022692"/>
    </source>
</evidence>
<dbReference type="PANTHER" id="PTHR12300">
    <property type="entry name" value="HVA22-LIKE PROTEINS"/>
    <property type="match status" value="1"/>
</dbReference>
<dbReference type="Pfam" id="PF03134">
    <property type="entry name" value="TB2_DP1_HVA22"/>
    <property type="match status" value="1"/>
</dbReference>
<comment type="subcellular location">
    <subcellularLocation>
        <location evidence="1 6">Membrane</location>
        <topology evidence="1 6">Multi-pass membrane protein</topology>
    </subcellularLocation>
</comment>
<evidence type="ECO:0000256" key="2">
    <source>
        <dbReference type="ARBA" id="ARBA00008573"/>
    </source>
</evidence>
<keyword evidence="3 6" id="KW-0812">Transmembrane</keyword>
<comment type="caution">
    <text evidence="7">The sequence shown here is derived from an EMBL/GenBank/DDBJ whole genome shotgun (WGS) entry which is preliminary data.</text>
</comment>
<keyword evidence="8" id="KW-1185">Reference proteome</keyword>
<reference evidence="7 8" key="1">
    <citation type="journal article" date="2015" name="Genome Biol.">
        <title>Comparative genomics of Steinernema reveals deeply conserved gene regulatory networks.</title>
        <authorList>
            <person name="Dillman A.R."/>
            <person name="Macchietto M."/>
            <person name="Porter C.F."/>
            <person name="Rogers A."/>
            <person name="Williams B."/>
            <person name="Antoshechkin I."/>
            <person name="Lee M.M."/>
            <person name="Goodwin Z."/>
            <person name="Lu X."/>
            <person name="Lewis E.E."/>
            <person name="Goodrich-Blair H."/>
            <person name="Stock S.P."/>
            <person name="Adams B.J."/>
            <person name="Sternberg P.W."/>
            <person name="Mortazavi A."/>
        </authorList>
    </citation>
    <scope>NUCLEOTIDE SEQUENCE [LARGE SCALE GENOMIC DNA]</scope>
    <source>
        <strain evidence="7 8">ALL</strain>
    </source>
</reference>
<dbReference type="STRING" id="34508.A0A4U5NUD8"/>
<evidence type="ECO:0000256" key="4">
    <source>
        <dbReference type="ARBA" id="ARBA00022989"/>
    </source>
</evidence>
<dbReference type="EMBL" id="AZBU02000003">
    <property type="protein sequence ID" value="TKR86952.1"/>
    <property type="molecule type" value="Genomic_DNA"/>
</dbReference>
<keyword evidence="5 6" id="KW-0472">Membrane</keyword>
<keyword evidence="4 6" id="KW-1133">Transmembrane helix</keyword>
<evidence type="ECO:0000256" key="1">
    <source>
        <dbReference type="ARBA" id="ARBA00004141"/>
    </source>
</evidence>
<feature type="transmembrane region" description="Helical" evidence="6">
    <location>
        <begin position="42"/>
        <end position="59"/>
    </location>
</feature>
<evidence type="ECO:0000313" key="8">
    <source>
        <dbReference type="Proteomes" id="UP000298663"/>
    </source>
</evidence>
<proteinExistence type="inferred from homology"/>
<protein>
    <recommendedName>
        <fullName evidence="6">Receptor expression-enhancing protein</fullName>
    </recommendedName>
</protein>
<gene>
    <name evidence="7" type="ORF">L596_011444</name>
</gene>
<sequence length="174" mass="19524">MGSLLAQLNDEYMRFLYNQENPQVRAALEKLEEISGMKREKAVMVFIAALVAVVTLFSLGRTLHLTLGIVHPLMNSLRAVRSLRRSKVNIGSKGTEDVCKWVVYWCIFGIFATVEVINGMGSDSAFLQFYWILKTILLVILHHPVTNGALHLFECAIDPIIARYDAIVSGKKTN</sequence>
<evidence type="ECO:0000313" key="7">
    <source>
        <dbReference type="EMBL" id="TKR86952.1"/>
    </source>
</evidence>
<dbReference type="AlphaFoldDB" id="A0A4U5NUD8"/>
<name>A0A4U5NUD8_STECR</name>
<accession>A0A4U5NUD8</accession>
<dbReference type="PANTHER" id="PTHR12300:SF161">
    <property type="entry name" value="RECEPTOR EXPRESSION-ENHANCING PROTEIN"/>
    <property type="match status" value="1"/>
</dbReference>
<dbReference type="OrthoDB" id="10009287at2759"/>
<dbReference type="GO" id="GO:0016020">
    <property type="term" value="C:membrane"/>
    <property type="evidence" value="ECO:0007669"/>
    <property type="project" value="UniProtKB-SubCell"/>
</dbReference>
<feature type="transmembrane region" description="Helical" evidence="6">
    <location>
        <begin position="101"/>
        <end position="119"/>
    </location>
</feature>
<reference evidence="7 8" key="2">
    <citation type="journal article" date="2019" name="G3 (Bethesda)">
        <title>Hybrid Assembly of the Genome of the Entomopathogenic Nematode Steinernema carpocapsae Identifies the X-Chromosome.</title>
        <authorList>
            <person name="Serra L."/>
            <person name="Macchietto M."/>
            <person name="Macias-Munoz A."/>
            <person name="McGill C.J."/>
            <person name="Rodriguez I.M."/>
            <person name="Rodriguez B."/>
            <person name="Murad R."/>
            <person name="Mortazavi A."/>
        </authorList>
    </citation>
    <scope>NUCLEOTIDE SEQUENCE [LARGE SCALE GENOMIC DNA]</scope>
    <source>
        <strain evidence="7 8">ALL</strain>
    </source>
</reference>
<dbReference type="InterPro" id="IPR004345">
    <property type="entry name" value="TB2_DP1_HVA22"/>
</dbReference>